<organism evidence="3">
    <name type="scientific">mine drainage metagenome</name>
    <dbReference type="NCBI Taxonomy" id="410659"/>
    <lineage>
        <taxon>unclassified sequences</taxon>
        <taxon>metagenomes</taxon>
        <taxon>ecological metagenomes</taxon>
    </lineage>
</organism>
<dbReference type="InterPro" id="IPR036390">
    <property type="entry name" value="WH_DNA-bd_sf"/>
</dbReference>
<gene>
    <name evidence="3" type="ORF">B1B_12381</name>
</gene>
<dbReference type="InterPro" id="IPR002577">
    <property type="entry name" value="HTH_HxlR"/>
</dbReference>
<evidence type="ECO:0000259" key="2">
    <source>
        <dbReference type="PROSITE" id="PS51118"/>
    </source>
</evidence>
<sequence>MGLISRNLFAEVPVRVEYHLTESGLQLRQALIPLLAWATAHLSASGTGPRALRPTPRPSILLTK</sequence>
<dbReference type="SUPFAM" id="SSF46785">
    <property type="entry name" value="Winged helix' DNA-binding domain"/>
    <property type="match status" value="1"/>
</dbReference>
<accession>T0ZS22</accession>
<reference evidence="3" key="1">
    <citation type="submission" date="2013-08" db="EMBL/GenBank/DDBJ databases">
        <authorList>
            <person name="Mendez C."/>
            <person name="Richter M."/>
            <person name="Ferrer M."/>
            <person name="Sanchez J."/>
        </authorList>
    </citation>
    <scope>NUCLEOTIDE SEQUENCE</scope>
</reference>
<protein>
    <submittedName>
        <fullName evidence="3">HxlR family transcriptional regulator</fullName>
    </submittedName>
</protein>
<dbReference type="Pfam" id="PF01638">
    <property type="entry name" value="HxlR"/>
    <property type="match status" value="1"/>
</dbReference>
<comment type="caution">
    <text evidence="3">The sequence shown here is derived from an EMBL/GenBank/DDBJ whole genome shotgun (WGS) entry which is preliminary data.</text>
</comment>
<evidence type="ECO:0000313" key="3">
    <source>
        <dbReference type="EMBL" id="EQD47317.1"/>
    </source>
</evidence>
<dbReference type="AlphaFoldDB" id="T0ZS22"/>
<dbReference type="Gene3D" id="1.10.10.10">
    <property type="entry name" value="Winged helix-like DNA-binding domain superfamily/Winged helix DNA-binding domain"/>
    <property type="match status" value="1"/>
</dbReference>
<name>T0ZS22_9ZZZZ</name>
<reference evidence="3" key="2">
    <citation type="journal article" date="2014" name="ISME J.">
        <title>Microbial stratification in low pH oxic and suboxic macroscopic growths along an acid mine drainage.</title>
        <authorList>
            <person name="Mendez-Garcia C."/>
            <person name="Mesa V."/>
            <person name="Sprenger R.R."/>
            <person name="Richter M."/>
            <person name="Diez M.S."/>
            <person name="Solano J."/>
            <person name="Bargiela R."/>
            <person name="Golyshina O.V."/>
            <person name="Manteca A."/>
            <person name="Ramos J.L."/>
            <person name="Gallego J.R."/>
            <person name="Llorente I."/>
            <person name="Martins Dos Santos V.A."/>
            <person name="Jensen O.N."/>
            <person name="Pelaez A.I."/>
            <person name="Sanchez J."/>
            <person name="Ferrer M."/>
        </authorList>
    </citation>
    <scope>NUCLEOTIDE SEQUENCE</scope>
</reference>
<proteinExistence type="predicted"/>
<feature type="domain" description="HTH hxlR-type" evidence="2">
    <location>
        <begin position="1"/>
        <end position="46"/>
    </location>
</feature>
<dbReference type="InterPro" id="IPR036388">
    <property type="entry name" value="WH-like_DNA-bd_sf"/>
</dbReference>
<feature type="region of interest" description="Disordered" evidence="1">
    <location>
        <begin position="43"/>
        <end position="64"/>
    </location>
</feature>
<dbReference type="PROSITE" id="PS51118">
    <property type="entry name" value="HTH_HXLR"/>
    <property type="match status" value="1"/>
</dbReference>
<evidence type="ECO:0000256" key="1">
    <source>
        <dbReference type="SAM" id="MobiDB-lite"/>
    </source>
</evidence>
<dbReference type="EMBL" id="AUZY01008106">
    <property type="protein sequence ID" value="EQD47317.1"/>
    <property type="molecule type" value="Genomic_DNA"/>
</dbReference>